<feature type="coiled-coil region" evidence="4">
    <location>
        <begin position="772"/>
        <end position="836"/>
    </location>
</feature>
<evidence type="ECO:0000313" key="9">
    <source>
        <dbReference type="Proteomes" id="UP000033140"/>
    </source>
</evidence>
<dbReference type="Pfam" id="PF14197">
    <property type="entry name" value="Cep57_CLD_2"/>
    <property type="match status" value="1"/>
</dbReference>
<dbReference type="InterPro" id="IPR024957">
    <property type="entry name" value="Cep57_MT-bd_dom"/>
</dbReference>
<feature type="domain" description="PPC89 centrosome localisation" evidence="7">
    <location>
        <begin position="431"/>
        <end position="494"/>
    </location>
</feature>
<dbReference type="GO" id="GO:0008017">
    <property type="term" value="F:microtubule binding"/>
    <property type="evidence" value="ECO:0007669"/>
    <property type="project" value="InterPro"/>
</dbReference>
<feature type="region of interest" description="Disordered" evidence="5">
    <location>
        <begin position="729"/>
        <end position="759"/>
    </location>
</feature>
<reference evidence="8 9" key="1">
    <citation type="journal article" date="2011" name="J. Gen. Appl. Microbiol.">
        <title>Draft genome sequencing of the enigmatic yeast Saitoella complicata.</title>
        <authorList>
            <person name="Nishida H."/>
            <person name="Hamamoto M."/>
            <person name="Sugiyama J."/>
        </authorList>
    </citation>
    <scope>NUCLEOTIDE SEQUENCE [LARGE SCALE GENOMIC DNA]</scope>
    <source>
        <strain evidence="8 9">NRRL Y-17804</strain>
    </source>
</reference>
<feature type="compositionally biased region" description="Polar residues" evidence="5">
    <location>
        <begin position="749"/>
        <end position="758"/>
    </location>
</feature>
<dbReference type="Proteomes" id="UP000033140">
    <property type="component" value="Unassembled WGS sequence"/>
</dbReference>
<feature type="compositionally biased region" description="Polar residues" evidence="5">
    <location>
        <begin position="255"/>
        <end position="272"/>
    </location>
</feature>
<feature type="region of interest" description="Disordered" evidence="5">
    <location>
        <begin position="642"/>
        <end position="661"/>
    </location>
</feature>
<feature type="compositionally biased region" description="Basic and acidic residues" evidence="5">
    <location>
        <begin position="199"/>
        <end position="222"/>
    </location>
</feature>
<dbReference type="InterPro" id="IPR051756">
    <property type="entry name" value="Centrosomal_MT-associated"/>
</dbReference>
<dbReference type="OrthoDB" id="76453at2759"/>
<keyword evidence="4" id="KW-0175">Coiled coil</keyword>
<dbReference type="Pfam" id="PF06657">
    <property type="entry name" value="Cep57_MT_bd"/>
    <property type="match status" value="1"/>
</dbReference>
<organism evidence="8 9">
    <name type="scientific">Saitoella complicata (strain BCRC 22490 / CBS 7301 / JCM 7358 / NBRC 10748 / NRRL Y-17804)</name>
    <dbReference type="NCBI Taxonomy" id="698492"/>
    <lineage>
        <taxon>Eukaryota</taxon>
        <taxon>Fungi</taxon>
        <taxon>Dikarya</taxon>
        <taxon>Ascomycota</taxon>
        <taxon>Taphrinomycotina</taxon>
        <taxon>Taphrinomycotina incertae sedis</taxon>
        <taxon>Saitoella</taxon>
    </lineage>
</organism>
<comment type="caution">
    <text evidence="8">The sequence shown here is derived from an EMBL/GenBank/DDBJ whole genome shotgun (WGS) entry which is preliminary data.</text>
</comment>
<feature type="region of interest" description="Disordered" evidence="5">
    <location>
        <begin position="96"/>
        <end position="149"/>
    </location>
</feature>
<gene>
    <name evidence="8" type="ORF">G7K_3411-t1</name>
</gene>
<feature type="coiled-coil region" evidence="4">
    <location>
        <begin position="350"/>
        <end position="377"/>
    </location>
</feature>
<feature type="region of interest" description="Disordered" evidence="5">
    <location>
        <begin position="681"/>
        <end position="700"/>
    </location>
</feature>
<comment type="subcellular location">
    <subcellularLocation>
        <location evidence="1">Cytoplasm</location>
        <location evidence="1">Cytoskeleton</location>
        <location evidence="1">Microtubule organizing center</location>
    </subcellularLocation>
</comment>
<reference evidence="8 9" key="2">
    <citation type="journal article" date="2014" name="J. Gen. Appl. Microbiol.">
        <title>The early diverging ascomycetous budding yeast Saitoella complicata has three histone deacetylases belonging to the Clr6, Hos2, and Rpd3 lineages.</title>
        <authorList>
            <person name="Nishida H."/>
            <person name="Matsumoto T."/>
            <person name="Kondo S."/>
            <person name="Hamamoto M."/>
            <person name="Yoshikawa H."/>
        </authorList>
    </citation>
    <scope>NUCLEOTIDE SEQUENCE [LARGE SCALE GENOMIC DNA]</scope>
    <source>
        <strain evidence="8 9">NRRL Y-17804</strain>
    </source>
</reference>
<evidence type="ECO:0008006" key="10">
    <source>
        <dbReference type="Google" id="ProtNLM"/>
    </source>
</evidence>
<feature type="compositionally biased region" description="Polar residues" evidence="5">
    <location>
        <begin position="134"/>
        <end position="145"/>
    </location>
</feature>
<dbReference type="OMA" id="INCNAVH"/>
<protein>
    <recommendedName>
        <fullName evidence="10">Cep57 centrosome microtubule-binding domain-containing protein</fullName>
    </recommendedName>
</protein>
<feature type="compositionally biased region" description="Basic and acidic residues" evidence="5">
    <location>
        <begin position="32"/>
        <end position="48"/>
    </location>
</feature>
<evidence type="ECO:0000256" key="1">
    <source>
        <dbReference type="ARBA" id="ARBA00004267"/>
    </source>
</evidence>
<dbReference type="STRING" id="698492.A0A0E9NHG9"/>
<keyword evidence="2" id="KW-0963">Cytoplasm</keyword>
<dbReference type="EMBL" id="BACD03000021">
    <property type="protein sequence ID" value="GAO49258.1"/>
    <property type="molecule type" value="Genomic_DNA"/>
</dbReference>
<evidence type="ECO:0000259" key="6">
    <source>
        <dbReference type="Pfam" id="PF06657"/>
    </source>
</evidence>
<dbReference type="PANTHER" id="PTHR19336">
    <property type="entry name" value="UNCHARACTERIZED DUF1167"/>
    <property type="match status" value="1"/>
</dbReference>
<feature type="domain" description="Cep57 centrosome microtubule-binding" evidence="6">
    <location>
        <begin position="756"/>
        <end position="832"/>
    </location>
</feature>
<feature type="coiled-coil region" evidence="4">
    <location>
        <begin position="420"/>
        <end position="503"/>
    </location>
</feature>
<evidence type="ECO:0000259" key="7">
    <source>
        <dbReference type="Pfam" id="PF14197"/>
    </source>
</evidence>
<feature type="compositionally biased region" description="Polar residues" evidence="5">
    <location>
        <begin position="177"/>
        <end position="193"/>
    </location>
</feature>
<evidence type="ECO:0000256" key="4">
    <source>
        <dbReference type="SAM" id="Coils"/>
    </source>
</evidence>
<feature type="compositionally biased region" description="Low complexity" evidence="5">
    <location>
        <begin position="731"/>
        <end position="748"/>
    </location>
</feature>
<proteinExistence type="predicted"/>
<keyword evidence="3" id="KW-0206">Cytoskeleton</keyword>
<evidence type="ECO:0000256" key="3">
    <source>
        <dbReference type="ARBA" id="ARBA00023212"/>
    </source>
</evidence>
<dbReference type="PANTHER" id="PTHR19336:SF9">
    <property type="entry name" value="SPINDLE POLE BODY PROTEIN PPC89"/>
    <property type="match status" value="1"/>
</dbReference>
<evidence type="ECO:0000256" key="2">
    <source>
        <dbReference type="ARBA" id="ARBA00022490"/>
    </source>
</evidence>
<feature type="region of interest" description="Disordered" evidence="5">
    <location>
        <begin position="32"/>
        <end position="66"/>
    </location>
</feature>
<dbReference type="InterPro" id="IPR025925">
    <property type="entry name" value="PPC89_CLD"/>
</dbReference>
<evidence type="ECO:0000256" key="5">
    <source>
        <dbReference type="SAM" id="MobiDB-lite"/>
    </source>
</evidence>
<dbReference type="RefSeq" id="XP_019022313.1">
    <property type="nucleotide sequence ID" value="XM_019166988.1"/>
</dbReference>
<dbReference type="AlphaFoldDB" id="A0A0E9NHG9"/>
<dbReference type="Gene3D" id="1.20.58.90">
    <property type="match status" value="1"/>
</dbReference>
<reference evidence="8 9" key="3">
    <citation type="journal article" date="2015" name="Genome Announc.">
        <title>Draft Genome Sequence of the Archiascomycetous Yeast Saitoella complicata.</title>
        <authorList>
            <person name="Yamauchi K."/>
            <person name="Kondo S."/>
            <person name="Hamamoto M."/>
            <person name="Takahashi Y."/>
            <person name="Ogura Y."/>
            <person name="Hayashi T."/>
            <person name="Nishida H."/>
        </authorList>
    </citation>
    <scope>NUCLEOTIDE SEQUENCE [LARGE SCALE GENOMIC DNA]</scope>
    <source>
        <strain evidence="8 9">NRRL Y-17804</strain>
    </source>
</reference>
<keyword evidence="9" id="KW-1185">Reference proteome</keyword>
<name>A0A0E9NHG9_SAICN</name>
<dbReference type="GO" id="GO:0005815">
    <property type="term" value="C:microtubule organizing center"/>
    <property type="evidence" value="ECO:0007669"/>
    <property type="project" value="UniProtKB-SubCell"/>
</dbReference>
<accession>A0A0E9NHG9</accession>
<sequence>MPSSAINADFIDYDNTEKTRRSIERAITDEMDKFSLNHSPERDFRGEDNTPDSMQRNKFFEDSPDAKDLDRHFRDFSMAGPGDGASELSFSIERGRGVPKELGTPGIKSSDFGVRGPFSASSSKPPYVSDRHLNMQSPSNASSRSDFGGLATNIKRSWSPIENTRDLSFEWDKKKQSASSEIKRTTSAGTNEGYTGRSRLMDALEKVVGEESLDQARPRSAMDSRFAGAKSPVPGQYRKSTYDDAATPRAKDASRYTSVKQTSSPVPKGFKNQTSFMQEIGLDQKSRAEKSFHPTQQYTASFRIPDMTNISALMSEGPKPSPGARRDGAKHVNINSVPVSDDDEKILTALRTLQDKINWLENQNANAGQRVVSLEEELRHVRGLYYAEQKRAQAAEEESRLRLQRTDSGVHSDTDHAEILARERDERRRVESNVRGLEAKIASLERQLDADRVLAKNLEEERDEAVRALAGALDDAEKLKVENERLRAEVDKLRRSVKESQERSAKDRIHERVERERKVKPQARQVQIEVVEDDDDVESFVDEGVERSGQNSSSFVDAVEVESIRKEMESERRKKAPAFQRRSVSAPVPKKITVSKAVGTEPVKKVRSVSVQVQKAPKSTKKVVVKDGKRVRKVIRQIVVEETDSEMEETEETEEEEESEIEYVSEEEVEVLPRSTWIGEKPKAMGKAQTQKKVEKPNVNSNVQKIIEGLAHHNSASCSVCTRKRNKERQAQAAKEAAAKTAPASSAQNGVDDSQATIRPSMHPHTALTSVLSQLEDEFRHLKLHYQELLQEYEVMDPAVGKRRRKAVASRLRDIIEELEAKADQIYALYDVLEAAKEEGSVIDEPAPKGRSANMRAWMEA</sequence>
<feature type="region of interest" description="Disordered" evidence="5">
    <location>
        <begin position="171"/>
        <end position="272"/>
    </location>
</feature>
<evidence type="ECO:0000313" key="8">
    <source>
        <dbReference type="EMBL" id="GAO49258.1"/>
    </source>
</evidence>